<keyword evidence="3" id="KW-1185">Reference proteome</keyword>
<sequence>MRSLILLVVFSFAITMFSFAQTIESEYVNPKLSGTGNIYRYIRFGNATTYYAGFMWNNNSPAYGNGNDFSIFTYGDRDITIQTGSGNFIVFPSTGGNMGIGTTSPLRPLHINRGNTWTARFQNEVGYIDIGPANSTGAHIYTDREVFYFNKDISLVGNPSRIRAYQTNSFMINVGGNDRLLIHSNGNVGIGTLLPNHRLEVNGTIRAKEVKLEATNWPDYVFGKDYELIPLEEVDAFIGEYGHLPGLKSAKVYEEEGVNILELNQKLLEKVEEVTLYLIQQQKLIESQTELIKNQQIELDRLSEKSSKPD</sequence>
<accession>A0ABS9UXC7</accession>
<organism evidence="2 3">
    <name type="scientific">Belliella filtrata</name>
    <dbReference type="NCBI Taxonomy" id="2923435"/>
    <lineage>
        <taxon>Bacteria</taxon>
        <taxon>Pseudomonadati</taxon>
        <taxon>Bacteroidota</taxon>
        <taxon>Cytophagia</taxon>
        <taxon>Cytophagales</taxon>
        <taxon>Cyclobacteriaceae</taxon>
        <taxon>Belliella</taxon>
    </lineage>
</organism>
<gene>
    <name evidence="2" type="ORF">MM239_04880</name>
</gene>
<reference evidence="2" key="1">
    <citation type="submission" date="2022-03" db="EMBL/GenBank/DDBJ databases">
        <title>De novo assembled genomes of Belliella spp. (Cyclobacteriaceae) strains.</title>
        <authorList>
            <person name="Szabo A."/>
            <person name="Korponai K."/>
            <person name="Felfoldi T."/>
        </authorList>
    </citation>
    <scope>NUCLEOTIDE SEQUENCE</scope>
    <source>
        <strain evidence="2">DSM 111904</strain>
    </source>
</reference>
<evidence type="ECO:0000313" key="2">
    <source>
        <dbReference type="EMBL" id="MCH7408718.1"/>
    </source>
</evidence>
<comment type="caution">
    <text evidence="2">The sequence shown here is derived from an EMBL/GenBank/DDBJ whole genome shotgun (WGS) entry which is preliminary data.</text>
</comment>
<dbReference type="EMBL" id="JAKZGP010000007">
    <property type="protein sequence ID" value="MCH7408718.1"/>
    <property type="molecule type" value="Genomic_DNA"/>
</dbReference>
<feature type="chain" id="PRO_5046112856" description="Chaperone of endosialidase" evidence="1">
    <location>
        <begin position="21"/>
        <end position="310"/>
    </location>
</feature>
<proteinExistence type="predicted"/>
<dbReference type="Proteomes" id="UP001165489">
    <property type="component" value="Unassembled WGS sequence"/>
</dbReference>
<name>A0ABS9UXC7_9BACT</name>
<protein>
    <recommendedName>
        <fullName evidence="4">Chaperone of endosialidase</fullName>
    </recommendedName>
</protein>
<evidence type="ECO:0000256" key="1">
    <source>
        <dbReference type="SAM" id="SignalP"/>
    </source>
</evidence>
<evidence type="ECO:0008006" key="4">
    <source>
        <dbReference type="Google" id="ProtNLM"/>
    </source>
</evidence>
<keyword evidence="1" id="KW-0732">Signal</keyword>
<feature type="signal peptide" evidence="1">
    <location>
        <begin position="1"/>
        <end position="20"/>
    </location>
</feature>
<evidence type="ECO:0000313" key="3">
    <source>
        <dbReference type="Proteomes" id="UP001165489"/>
    </source>
</evidence>
<dbReference type="RefSeq" id="WP_241347082.1">
    <property type="nucleotide sequence ID" value="NZ_JAKZGP010000007.1"/>
</dbReference>